<reference evidence="1 2" key="1">
    <citation type="submission" date="2022-06" db="EMBL/GenBank/DDBJ databases">
        <title>Haloarcula sp. a new haloarchaeum isolate from saline soil.</title>
        <authorList>
            <person name="Strakova D."/>
            <person name="Galisteo C."/>
            <person name="Sanchez-Porro C."/>
            <person name="Ventosa A."/>
        </authorList>
    </citation>
    <scope>NUCLEOTIDE SEQUENCE [LARGE SCALE GENOMIC DNA]</scope>
    <source>
        <strain evidence="1 2">S1CR25-12</strain>
    </source>
</reference>
<organism evidence="1 2">
    <name type="scientific">Haloarcula saliterrae</name>
    <dbReference type="NCBI Taxonomy" id="2950534"/>
    <lineage>
        <taxon>Archaea</taxon>
        <taxon>Methanobacteriati</taxon>
        <taxon>Methanobacteriota</taxon>
        <taxon>Stenosarchaea group</taxon>
        <taxon>Halobacteria</taxon>
        <taxon>Halobacteriales</taxon>
        <taxon>Haloarculaceae</taxon>
        <taxon>Haloarcula</taxon>
    </lineage>
</organism>
<evidence type="ECO:0000313" key="2">
    <source>
        <dbReference type="Proteomes" id="UP001259659"/>
    </source>
</evidence>
<accession>A0ABU2FDA1</accession>
<protein>
    <recommendedName>
        <fullName evidence="3">Lipoprotein</fullName>
    </recommendedName>
</protein>
<comment type="caution">
    <text evidence="1">The sequence shown here is derived from an EMBL/GenBank/DDBJ whole genome shotgun (WGS) entry which is preliminary data.</text>
</comment>
<dbReference type="RefSeq" id="WP_310919311.1">
    <property type="nucleotide sequence ID" value="NZ_JAMQON010000002.1"/>
</dbReference>
<evidence type="ECO:0008006" key="3">
    <source>
        <dbReference type="Google" id="ProtNLM"/>
    </source>
</evidence>
<proteinExistence type="predicted"/>
<dbReference type="EMBL" id="JAMQON010000002">
    <property type="protein sequence ID" value="MDS0259685.1"/>
    <property type="molecule type" value="Genomic_DNA"/>
</dbReference>
<evidence type="ECO:0000313" key="1">
    <source>
        <dbReference type="EMBL" id="MDS0259685.1"/>
    </source>
</evidence>
<sequence length="130" mass="14221">MQPRSAALLLLLLSVTAGCLGFDQRSDIPDPDKQLELRNDWNQTVTVGVEVIRNATNATVHRGSYEIEPNTQRAVYSTAKANPEGAEYFRFVLTARNTTVQETIRTSTCYGGPVLEIAADGTVSSHYSVC</sequence>
<dbReference type="Proteomes" id="UP001259659">
    <property type="component" value="Unassembled WGS sequence"/>
</dbReference>
<gene>
    <name evidence="1" type="ORF">NDI56_09805</name>
</gene>
<name>A0ABU2FDA1_9EURY</name>
<keyword evidence="2" id="KW-1185">Reference proteome</keyword>
<dbReference type="PROSITE" id="PS51257">
    <property type="entry name" value="PROKAR_LIPOPROTEIN"/>
    <property type="match status" value="1"/>
</dbReference>